<dbReference type="Pfam" id="PF05305">
    <property type="entry name" value="DUF732"/>
    <property type="match status" value="1"/>
</dbReference>
<organism evidence="4 5">
    <name type="scientific">Dermacoccus abyssi</name>
    <dbReference type="NCBI Taxonomy" id="322596"/>
    <lineage>
        <taxon>Bacteria</taxon>
        <taxon>Bacillati</taxon>
        <taxon>Actinomycetota</taxon>
        <taxon>Actinomycetes</taxon>
        <taxon>Micrococcales</taxon>
        <taxon>Dermacoccaceae</taxon>
        <taxon>Dermacoccus</taxon>
    </lineage>
</organism>
<keyword evidence="2" id="KW-0732">Signal</keyword>
<dbReference type="Proteomes" id="UP000285376">
    <property type="component" value="Unassembled WGS sequence"/>
</dbReference>
<sequence>MNRRLALAAAPLALLAACSSGGGSSSPSTVTQTVTTTSSAESETSAPSESYPTPPDDATATEPTGLDANLTTEQRDNFQSFRLTMNAVVPKSYGLSDTNMVGLAAYICSQAQTGQPKSVIELAVPGVVKRLDASQPEWDENDAAKAVDKAEVIYCEDEWSAD</sequence>
<evidence type="ECO:0000313" key="4">
    <source>
        <dbReference type="EMBL" id="RHW47176.1"/>
    </source>
</evidence>
<accession>A0A417Z975</accession>
<feature type="region of interest" description="Disordered" evidence="1">
    <location>
        <begin position="19"/>
        <end position="67"/>
    </location>
</feature>
<feature type="compositionally biased region" description="Low complexity" evidence="1">
    <location>
        <begin position="19"/>
        <end position="64"/>
    </location>
</feature>
<gene>
    <name evidence="4" type="ORF">D1832_04130</name>
</gene>
<comment type="caution">
    <text evidence="4">The sequence shown here is derived from an EMBL/GenBank/DDBJ whole genome shotgun (WGS) entry which is preliminary data.</text>
</comment>
<dbReference type="InterPro" id="IPR007969">
    <property type="entry name" value="DUF732"/>
</dbReference>
<name>A0A417Z975_9MICO</name>
<protein>
    <recommendedName>
        <fullName evidence="3">DUF732 domain-containing protein</fullName>
    </recommendedName>
</protein>
<dbReference type="PROSITE" id="PS51257">
    <property type="entry name" value="PROKAR_LIPOPROTEIN"/>
    <property type="match status" value="1"/>
</dbReference>
<dbReference type="RefSeq" id="WP_118912730.1">
    <property type="nucleotide sequence ID" value="NZ_CBCRVH010000007.1"/>
</dbReference>
<reference evidence="4 5" key="1">
    <citation type="submission" date="2018-08" db="EMBL/GenBank/DDBJ databases">
        <title>Whole genome sequence analysis of Dermacoccus abyssi bacteria isolated from Deep Mariana trench Micromonospora spp reveals genes involved in the environmental adaptation and production of secondary metabolites.</title>
        <authorList>
            <person name="Abdel-Mageed W.M."/>
            <person name="Lehri B."/>
            <person name="Nouioui I."/>
            <person name="Goodfellow I."/>
            <person name="Jaspars M."/>
            <person name="Karlyshev A."/>
        </authorList>
    </citation>
    <scope>NUCLEOTIDE SEQUENCE [LARGE SCALE GENOMIC DNA]</scope>
    <source>
        <strain evidence="4 5">MT1.1</strain>
    </source>
</reference>
<evidence type="ECO:0000313" key="5">
    <source>
        <dbReference type="Proteomes" id="UP000285376"/>
    </source>
</evidence>
<feature type="signal peptide" evidence="2">
    <location>
        <begin position="1"/>
        <end position="22"/>
    </location>
</feature>
<proteinExistence type="predicted"/>
<evidence type="ECO:0000256" key="1">
    <source>
        <dbReference type="SAM" id="MobiDB-lite"/>
    </source>
</evidence>
<feature type="chain" id="PRO_5038538914" description="DUF732 domain-containing protein" evidence="2">
    <location>
        <begin position="23"/>
        <end position="162"/>
    </location>
</feature>
<dbReference type="AlphaFoldDB" id="A0A417Z975"/>
<dbReference type="EMBL" id="QWLM01000003">
    <property type="protein sequence ID" value="RHW47176.1"/>
    <property type="molecule type" value="Genomic_DNA"/>
</dbReference>
<evidence type="ECO:0000259" key="3">
    <source>
        <dbReference type="Pfam" id="PF05305"/>
    </source>
</evidence>
<feature type="domain" description="DUF732" evidence="3">
    <location>
        <begin position="96"/>
        <end position="157"/>
    </location>
</feature>
<evidence type="ECO:0000256" key="2">
    <source>
        <dbReference type="SAM" id="SignalP"/>
    </source>
</evidence>